<proteinExistence type="predicted"/>
<dbReference type="InterPro" id="IPR031348">
    <property type="entry name" value="PigL_N"/>
</dbReference>
<evidence type="ECO:0000313" key="2">
    <source>
        <dbReference type="EMBL" id="KAL1882217.1"/>
    </source>
</evidence>
<protein>
    <recommendedName>
        <fullName evidence="1">Azaphilone pigments biosynthesis cluster protein L N-terminal domain-containing protein</fullName>
    </recommendedName>
</protein>
<comment type="caution">
    <text evidence="2">The sequence shown here is derived from an EMBL/GenBank/DDBJ whole genome shotgun (WGS) entry which is preliminary data.</text>
</comment>
<organism evidence="2 3">
    <name type="scientific">Diaporthe australafricana</name>
    <dbReference type="NCBI Taxonomy" id="127596"/>
    <lineage>
        <taxon>Eukaryota</taxon>
        <taxon>Fungi</taxon>
        <taxon>Dikarya</taxon>
        <taxon>Ascomycota</taxon>
        <taxon>Pezizomycotina</taxon>
        <taxon>Sordariomycetes</taxon>
        <taxon>Sordariomycetidae</taxon>
        <taxon>Diaporthales</taxon>
        <taxon>Diaporthaceae</taxon>
        <taxon>Diaporthe</taxon>
    </lineage>
</organism>
<dbReference type="Pfam" id="PF17111">
    <property type="entry name" value="PigL_N"/>
    <property type="match status" value="1"/>
</dbReference>
<sequence>MEAIGAASAIAGLLSLSGGILAKGYTFLASVHRAPQELRDLLCEAAALNSVLNQLQALNEDDQSLLLVQTSIQKCQQIECQELRNLGKRVKWPFKEKETKEALSRLGRIRGHLTTALTADMA</sequence>
<reference evidence="2 3" key="1">
    <citation type="journal article" date="2024" name="IMA Fungus">
        <title>IMA Genome - F19 : A genome assembly and annotation guide to empower mycologists, including annotated draft genome sequences of Ceratocystis pirilliformis, Diaporthe australafricana, Fusarium ophioides, Paecilomyces lecythidis, and Sporothrix stenoceras.</title>
        <authorList>
            <person name="Aylward J."/>
            <person name="Wilson A.M."/>
            <person name="Visagie C.M."/>
            <person name="Spraker J."/>
            <person name="Barnes I."/>
            <person name="Buitendag C."/>
            <person name="Ceriani C."/>
            <person name="Del Mar Angel L."/>
            <person name="du Plessis D."/>
            <person name="Fuchs T."/>
            <person name="Gasser K."/>
            <person name="Kramer D."/>
            <person name="Li W."/>
            <person name="Munsamy K."/>
            <person name="Piso A."/>
            <person name="Price J.L."/>
            <person name="Sonnekus B."/>
            <person name="Thomas C."/>
            <person name="van der Nest A."/>
            <person name="van Dijk A."/>
            <person name="van Heerden A."/>
            <person name="van Vuuren N."/>
            <person name="Yilmaz N."/>
            <person name="Duong T.A."/>
            <person name="van der Merwe N.A."/>
            <person name="Wingfield M.J."/>
            <person name="Wingfield B.D."/>
        </authorList>
    </citation>
    <scope>NUCLEOTIDE SEQUENCE [LARGE SCALE GENOMIC DNA]</scope>
    <source>
        <strain evidence="2 3">CMW 18300</strain>
    </source>
</reference>
<name>A0ABR3Y2V7_9PEZI</name>
<dbReference type="EMBL" id="JAWRVE010000004">
    <property type="protein sequence ID" value="KAL1882217.1"/>
    <property type="molecule type" value="Genomic_DNA"/>
</dbReference>
<evidence type="ECO:0000259" key="1">
    <source>
        <dbReference type="Pfam" id="PF17111"/>
    </source>
</evidence>
<keyword evidence="3" id="KW-1185">Reference proteome</keyword>
<dbReference type="Proteomes" id="UP001583177">
    <property type="component" value="Unassembled WGS sequence"/>
</dbReference>
<accession>A0ABR3Y2V7</accession>
<feature type="domain" description="Azaphilone pigments biosynthesis cluster protein L N-terminal" evidence="1">
    <location>
        <begin position="2"/>
        <end position="86"/>
    </location>
</feature>
<evidence type="ECO:0000313" key="3">
    <source>
        <dbReference type="Proteomes" id="UP001583177"/>
    </source>
</evidence>
<gene>
    <name evidence="2" type="ORF">Daus18300_000703</name>
</gene>